<keyword evidence="3" id="KW-1185">Reference proteome</keyword>
<evidence type="ECO:0000256" key="1">
    <source>
        <dbReference type="SAM" id="MobiDB-lite"/>
    </source>
</evidence>
<evidence type="ECO:0000313" key="2">
    <source>
        <dbReference type="EMBL" id="CDO68431.1"/>
    </source>
</evidence>
<dbReference type="Proteomes" id="UP000029665">
    <property type="component" value="Unassembled WGS sequence"/>
</dbReference>
<reference evidence="2" key="1">
    <citation type="submission" date="2014-01" db="EMBL/GenBank/DDBJ databases">
        <title>The genome of the white-rot fungus Pycnoporus cinnabarinus: a basidiomycete model with a versatile arsenal for lignocellulosic biomass breakdown.</title>
        <authorList>
            <person name="Levasseur A."/>
            <person name="Lomascolo A."/>
            <person name="Ruiz-Duenas F.J."/>
            <person name="Uzan E."/>
            <person name="Piumi F."/>
            <person name="Kues U."/>
            <person name="Ram A.F.J."/>
            <person name="Murat C."/>
            <person name="Haon M."/>
            <person name="Benoit I."/>
            <person name="Arfi Y."/>
            <person name="Chevret D."/>
            <person name="Drula E."/>
            <person name="Kwon M.J."/>
            <person name="Gouret P."/>
            <person name="Lesage-Meessen L."/>
            <person name="Lombard V."/>
            <person name="Mariette J."/>
            <person name="Noirot C."/>
            <person name="Park J."/>
            <person name="Patyshakuliyeva A."/>
            <person name="Wieneger R.A.B."/>
            <person name="Wosten H.A.B."/>
            <person name="Martin F."/>
            <person name="Coutinho P.M."/>
            <person name="de Vries R."/>
            <person name="Martinez A.T."/>
            <person name="Klopp C."/>
            <person name="Pontarotti P."/>
            <person name="Henrissat B."/>
            <person name="Record E."/>
        </authorList>
    </citation>
    <scope>NUCLEOTIDE SEQUENCE [LARGE SCALE GENOMIC DNA]</scope>
    <source>
        <strain evidence="2">BRFM137</strain>
    </source>
</reference>
<proteinExistence type="predicted"/>
<dbReference type="EMBL" id="CCBP010000014">
    <property type="protein sequence ID" value="CDO68431.1"/>
    <property type="molecule type" value="Genomic_DNA"/>
</dbReference>
<comment type="caution">
    <text evidence="2">The sequence shown here is derived from an EMBL/GenBank/DDBJ whole genome shotgun (WGS) entry which is preliminary data.</text>
</comment>
<name>A0A060S2P7_PYCCI</name>
<dbReference type="AlphaFoldDB" id="A0A060S2P7"/>
<evidence type="ECO:0000313" key="3">
    <source>
        <dbReference type="Proteomes" id="UP000029665"/>
    </source>
</evidence>
<dbReference type="HOGENOM" id="CLU_685386_0_0_1"/>
<dbReference type="STRING" id="5643.A0A060S2P7"/>
<feature type="region of interest" description="Disordered" evidence="1">
    <location>
        <begin position="66"/>
        <end position="87"/>
    </location>
</feature>
<organism evidence="2 3">
    <name type="scientific">Pycnoporus cinnabarinus</name>
    <name type="common">Cinnabar-red polypore</name>
    <name type="synonym">Trametes cinnabarina</name>
    <dbReference type="NCBI Taxonomy" id="5643"/>
    <lineage>
        <taxon>Eukaryota</taxon>
        <taxon>Fungi</taxon>
        <taxon>Dikarya</taxon>
        <taxon>Basidiomycota</taxon>
        <taxon>Agaricomycotina</taxon>
        <taxon>Agaricomycetes</taxon>
        <taxon>Polyporales</taxon>
        <taxon>Polyporaceae</taxon>
        <taxon>Trametes</taxon>
    </lineage>
</organism>
<dbReference type="OrthoDB" id="2746456at2759"/>
<dbReference type="OMA" id="CIREWET"/>
<accession>A0A060S2P7</accession>
<evidence type="ECO:0008006" key="4">
    <source>
        <dbReference type="Google" id="ProtNLM"/>
    </source>
</evidence>
<protein>
    <recommendedName>
        <fullName evidence="4">BTB domain-containing protein</fullName>
    </recommendedName>
</protein>
<gene>
    <name evidence="2" type="ORF">BN946_scf184707.g12</name>
</gene>
<sequence>MPIHSNWSRRLKRTETVAPLSGDRVSYKWTRSIQSSPPVLASSPIRSLRSTLKGVKLSLFGKPSPVVPPPITPSVSPSPASSPPMGKGDEFVVVHAGNSDSPRRLPKAWLTERSGYFAELFNDVAKDEDGMARGDGKAKHRTSPGVSTDDFDLLIAALQDPDQYKDAPQEMVATLLRVAFALACEPVITLAKDRFCTLWDSRYPPQPESYRVLKMKAAREISGSYADSGKHTYQEALAAIRLGREYDIPGVIKRASYELASSAEFGDAVLADPDVAIGLSEVEIQTIQEMRTALAEWWWEAILTPPRYNADTKITKCHRLSLTSLPFGCKQRGSEKRTKGWKAMMTDSGEAEAGQYDPFRYDVFLRMRDDRKTQWCTCCIREWETMLAEKRAQWWTELVSWR</sequence>